<protein>
    <submittedName>
        <fullName evidence="1">Uncharacterized protein</fullName>
    </submittedName>
</protein>
<evidence type="ECO:0000313" key="1">
    <source>
        <dbReference type="EMBL" id="QHT20292.1"/>
    </source>
</evidence>
<reference evidence="1" key="1">
    <citation type="journal article" date="2020" name="Nature">
        <title>Giant virus diversity and host interactions through global metagenomics.</title>
        <authorList>
            <person name="Schulz F."/>
            <person name="Roux S."/>
            <person name="Paez-Espino D."/>
            <person name="Jungbluth S."/>
            <person name="Walsh D.A."/>
            <person name="Denef V.J."/>
            <person name="McMahon K.D."/>
            <person name="Konstantinidis K.T."/>
            <person name="Eloe-Fadrosh E.A."/>
            <person name="Kyrpides N.C."/>
            <person name="Woyke T."/>
        </authorList>
    </citation>
    <scope>NUCLEOTIDE SEQUENCE</scope>
    <source>
        <strain evidence="1">GVMAG-M-3300023174-60</strain>
    </source>
</reference>
<accession>A0A6C0DUZ4</accession>
<dbReference type="EMBL" id="MN739677">
    <property type="protein sequence ID" value="QHT20292.1"/>
    <property type="molecule type" value="Genomic_DNA"/>
</dbReference>
<dbReference type="AlphaFoldDB" id="A0A6C0DUZ4"/>
<organism evidence="1">
    <name type="scientific">viral metagenome</name>
    <dbReference type="NCBI Taxonomy" id="1070528"/>
    <lineage>
        <taxon>unclassified sequences</taxon>
        <taxon>metagenomes</taxon>
        <taxon>organismal metagenomes</taxon>
    </lineage>
</organism>
<sequence length="43" mass="4896">MISNWFKNAAAINATDEHNNNPVKPEYTKVYRAVTTSMVIEIL</sequence>
<name>A0A6C0DUZ4_9ZZZZ</name>
<proteinExistence type="predicted"/>